<dbReference type="NCBIfam" id="TIGR00070">
    <property type="entry name" value="hisG"/>
    <property type="match status" value="1"/>
</dbReference>
<dbReference type="Pfam" id="PF01634">
    <property type="entry name" value="HisG"/>
    <property type="match status" value="1"/>
</dbReference>
<dbReference type="GO" id="GO:0000105">
    <property type="term" value="P:L-histidine biosynthetic process"/>
    <property type="evidence" value="ECO:0007669"/>
    <property type="project" value="UniProtKB-UniRule"/>
</dbReference>
<dbReference type="NCBIfam" id="TIGR03455">
    <property type="entry name" value="HisG_C-term"/>
    <property type="match status" value="1"/>
</dbReference>
<keyword evidence="8 18" id="KW-0808">Transferase</keyword>
<dbReference type="InterPro" id="IPR013820">
    <property type="entry name" value="ATP_PRibTrfase_cat"/>
</dbReference>
<keyword evidence="19" id="KW-1185">Reference proteome</keyword>
<dbReference type="GO" id="GO:0003879">
    <property type="term" value="F:ATP phosphoribosyltransferase activity"/>
    <property type="evidence" value="ECO:0007669"/>
    <property type="project" value="UniProtKB-UniRule"/>
</dbReference>
<dbReference type="Gene3D" id="3.40.190.10">
    <property type="entry name" value="Periplasmic binding protein-like II"/>
    <property type="match status" value="2"/>
</dbReference>
<evidence type="ECO:0000256" key="4">
    <source>
        <dbReference type="ARBA" id="ARBA00011946"/>
    </source>
</evidence>
<organism evidence="18 19">
    <name type="scientific">Malonomonas rubra DSM 5091</name>
    <dbReference type="NCBI Taxonomy" id="1122189"/>
    <lineage>
        <taxon>Bacteria</taxon>
        <taxon>Pseudomonadati</taxon>
        <taxon>Thermodesulfobacteriota</taxon>
        <taxon>Desulfuromonadia</taxon>
        <taxon>Desulfuromonadales</taxon>
        <taxon>Geopsychrobacteraceae</taxon>
        <taxon>Malonomonas</taxon>
    </lineage>
</organism>
<feature type="domain" description="Histidine biosynthesis HisG C-terminal" evidence="17">
    <location>
        <begin position="232"/>
        <end position="296"/>
    </location>
</feature>
<keyword evidence="13" id="KW-0368">Histidine biosynthesis</keyword>
<keyword evidence="12" id="KW-0460">Magnesium</keyword>
<comment type="catalytic activity">
    <reaction evidence="1">
        <text>1-(5-phospho-beta-D-ribosyl)-ATP + diphosphate = 5-phospho-alpha-D-ribose 1-diphosphate + ATP</text>
        <dbReference type="Rhea" id="RHEA:18473"/>
        <dbReference type="ChEBI" id="CHEBI:30616"/>
        <dbReference type="ChEBI" id="CHEBI:33019"/>
        <dbReference type="ChEBI" id="CHEBI:58017"/>
        <dbReference type="ChEBI" id="CHEBI:73183"/>
        <dbReference type="EC" id="2.4.2.17"/>
    </reaction>
</comment>
<dbReference type="RefSeq" id="WP_072905997.1">
    <property type="nucleotide sequence ID" value="NZ_FQZT01000002.1"/>
</dbReference>
<dbReference type="InterPro" id="IPR011322">
    <property type="entry name" value="N-reg_PII-like_a/b"/>
</dbReference>
<evidence type="ECO:0000259" key="16">
    <source>
        <dbReference type="Pfam" id="PF01634"/>
    </source>
</evidence>
<dbReference type="InterPro" id="IPR001348">
    <property type="entry name" value="ATP_PRibTrfase_HisG"/>
</dbReference>
<comment type="pathway">
    <text evidence="3">Amino-acid biosynthesis; L-histidine biosynthesis; L-histidine from 5-phospho-alpha-D-ribose 1-diphosphate: step 1/9.</text>
</comment>
<evidence type="ECO:0000256" key="10">
    <source>
        <dbReference type="ARBA" id="ARBA00022741"/>
    </source>
</evidence>
<dbReference type="EMBL" id="FQZT01000002">
    <property type="protein sequence ID" value="SHI79703.1"/>
    <property type="molecule type" value="Genomic_DNA"/>
</dbReference>
<reference evidence="18 19" key="1">
    <citation type="submission" date="2016-11" db="EMBL/GenBank/DDBJ databases">
        <authorList>
            <person name="Jaros S."/>
            <person name="Januszkiewicz K."/>
            <person name="Wedrychowicz H."/>
        </authorList>
    </citation>
    <scope>NUCLEOTIDE SEQUENCE [LARGE SCALE GENOMIC DNA]</scope>
    <source>
        <strain evidence="18 19">DSM 5091</strain>
    </source>
</reference>
<dbReference type="PANTHER" id="PTHR21403:SF10">
    <property type="entry name" value="ATP PHOSPHORIBOSYLTRANSFERASE"/>
    <property type="match status" value="1"/>
</dbReference>
<dbReference type="SUPFAM" id="SSF54913">
    <property type="entry name" value="GlnB-like"/>
    <property type="match status" value="1"/>
</dbReference>
<evidence type="ECO:0000259" key="17">
    <source>
        <dbReference type="Pfam" id="PF08029"/>
    </source>
</evidence>
<evidence type="ECO:0000256" key="6">
    <source>
        <dbReference type="ARBA" id="ARBA00022605"/>
    </source>
</evidence>
<comment type="function">
    <text evidence="14">Catalyzes the condensation of ATP and 5-phosphoribose 1-diphosphate to form N'-(5'-phosphoribosyl)-ATP (PR-ATP). Has a crucial role in the pathway because the rate of histidine biosynthesis seems to be controlled primarily by regulation of HisG enzymatic activity.</text>
</comment>
<accession>A0A1M6E2T4</accession>
<evidence type="ECO:0000256" key="15">
    <source>
        <dbReference type="NCBIfam" id="TIGR00070"/>
    </source>
</evidence>
<dbReference type="GO" id="GO:0005737">
    <property type="term" value="C:cytoplasm"/>
    <property type="evidence" value="ECO:0007669"/>
    <property type="project" value="UniProtKB-SubCell"/>
</dbReference>
<evidence type="ECO:0000256" key="3">
    <source>
        <dbReference type="ARBA" id="ARBA00004667"/>
    </source>
</evidence>
<dbReference type="GO" id="GO:0000287">
    <property type="term" value="F:magnesium ion binding"/>
    <property type="evidence" value="ECO:0007669"/>
    <property type="project" value="InterPro"/>
</dbReference>
<name>A0A1M6E2T4_MALRU</name>
<dbReference type="GO" id="GO:0005524">
    <property type="term" value="F:ATP binding"/>
    <property type="evidence" value="ECO:0007669"/>
    <property type="project" value="UniProtKB-KW"/>
</dbReference>
<keyword evidence="10" id="KW-0547">Nucleotide-binding</keyword>
<dbReference type="Pfam" id="PF08029">
    <property type="entry name" value="HisG_C"/>
    <property type="match status" value="1"/>
</dbReference>
<evidence type="ECO:0000256" key="8">
    <source>
        <dbReference type="ARBA" id="ARBA00022679"/>
    </source>
</evidence>
<feature type="domain" description="ATP phosphoribosyltransferase catalytic" evidence="16">
    <location>
        <begin position="58"/>
        <end position="213"/>
    </location>
</feature>
<evidence type="ECO:0000256" key="12">
    <source>
        <dbReference type="ARBA" id="ARBA00022842"/>
    </source>
</evidence>
<dbReference type="AlphaFoldDB" id="A0A1M6E2T4"/>
<evidence type="ECO:0000313" key="19">
    <source>
        <dbReference type="Proteomes" id="UP000184171"/>
    </source>
</evidence>
<dbReference type="PANTHER" id="PTHR21403">
    <property type="entry name" value="ATP PHOSPHORIBOSYLTRANSFERASE ATP-PRTASE"/>
    <property type="match status" value="1"/>
</dbReference>
<evidence type="ECO:0000313" key="18">
    <source>
        <dbReference type="EMBL" id="SHI79703.1"/>
    </source>
</evidence>
<evidence type="ECO:0000256" key="2">
    <source>
        <dbReference type="ARBA" id="ARBA00004496"/>
    </source>
</evidence>
<keyword evidence="6" id="KW-0028">Amino-acid biosynthesis</keyword>
<evidence type="ECO:0000256" key="13">
    <source>
        <dbReference type="ARBA" id="ARBA00023102"/>
    </source>
</evidence>
<dbReference type="OrthoDB" id="9801867at2"/>
<protein>
    <recommendedName>
        <fullName evidence="4 15">ATP phosphoribosyltransferase</fullName>
        <ecNumber evidence="4 15">2.4.2.17</ecNumber>
    </recommendedName>
</protein>
<dbReference type="InterPro" id="IPR015867">
    <property type="entry name" value="N-reg_PII/ATP_PRibTrfase_C"/>
</dbReference>
<dbReference type="Gene3D" id="3.30.70.120">
    <property type="match status" value="1"/>
</dbReference>
<sequence>MAYGKKEGILYFGIPSGSLNDQVMRLLEKSGRPLKKGRQYELTTSYDPDVVFRVLDRKEMPQKVADGIVDCGITGKDYIFEAGMEESVEVLGDFIFSKYTAQPSRLVLASRPELGIEKPEDCKGKIIATELPNLTKRRMKDLYGIEDITILRSEGKTEAKVNMGECDAFTDITETGATLKANGNNIVAELFTSNPQLIANKDAIKDAELLEKMEDIRICIDAVLQAEREPVYMVFMDVPTKVLDQVEKMLPSVISPTVSPVVDEAWRSVAVVIRETQLNILAPQLLRLGVDGIVPVPAPKVFTQDMVKANKF</sequence>
<dbReference type="STRING" id="1122189.SAMN02745165_00911"/>
<evidence type="ECO:0000256" key="1">
    <source>
        <dbReference type="ARBA" id="ARBA00000915"/>
    </source>
</evidence>
<dbReference type="EC" id="2.4.2.17" evidence="4 15"/>
<evidence type="ECO:0000256" key="5">
    <source>
        <dbReference type="ARBA" id="ARBA00022490"/>
    </source>
</evidence>
<evidence type="ECO:0000256" key="11">
    <source>
        <dbReference type="ARBA" id="ARBA00022840"/>
    </source>
</evidence>
<dbReference type="Proteomes" id="UP000184171">
    <property type="component" value="Unassembled WGS sequence"/>
</dbReference>
<evidence type="ECO:0000256" key="7">
    <source>
        <dbReference type="ARBA" id="ARBA00022676"/>
    </source>
</evidence>
<dbReference type="InterPro" id="IPR013115">
    <property type="entry name" value="HisG_C"/>
</dbReference>
<dbReference type="SUPFAM" id="SSF53850">
    <property type="entry name" value="Periplasmic binding protein-like II"/>
    <property type="match status" value="1"/>
</dbReference>
<evidence type="ECO:0000256" key="9">
    <source>
        <dbReference type="ARBA" id="ARBA00022723"/>
    </source>
</evidence>
<comment type="subcellular location">
    <subcellularLocation>
        <location evidence="2">Cytoplasm</location>
    </subcellularLocation>
</comment>
<evidence type="ECO:0000256" key="14">
    <source>
        <dbReference type="ARBA" id="ARBA00024861"/>
    </source>
</evidence>
<gene>
    <name evidence="18" type="ORF">SAMN02745165_00911</name>
</gene>
<keyword evidence="11" id="KW-0067">ATP-binding</keyword>
<keyword evidence="7 18" id="KW-0328">Glycosyltransferase</keyword>
<dbReference type="UniPathway" id="UPA00031">
    <property type="reaction ID" value="UER00006"/>
</dbReference>
<proteinExistence type="predicted"/>
<keyword evidence="9" id="KW-0479">Metal-binding</keyword>
<keyword evidence="5" id="KW-0963">Cytoplasm</keyword>